<comment type="caution">
    <text evidence="4">The sequence shown here is derived from an EMBL/GenBank/DDBJ whole genome shotgun (WGS) entry which is preliminary data.</text>
</comment>
<dbReference type="PANTHER" id="PTHR33755">
    <property type="entry name" value="TOXIN PARE1-RELATED"/>
    <property type="match status" value="1"/>
</dbReference>
<comment type="similarity">
    <text evidence="1">Belongs to the RelE toxin family.</text>
</comment>
<dbReference type="AlphaFoldDB" id="A0AAE5VPY8"/>
<evidence type="ECO:0000313" key="3">
    <source>
        <dbReference type="EMBL" id="MDX8327620.1"/>
    </source>
</evidence>
<dbReference type="Proteomes" id="UP001277561">
    <property type="component" value="Unassembled WGS sequence"/>
</dbReference>
<name>A0AAE5VPY8_9HYPH</name>
<reference evidence="3 6" key="2">
    <citation type="journal article" date="2023" name="Phytobiomes J">
        <title>Deciphering the key players within the bacterial microbiota associated with aerial crown gall tumors on rhododendron: Insights into the gallobiome.</title>
        <authorList>
            <person name="Kuzmanovic N."/>
            <person name="Nesme J."/>
            <person name="Wolf J."/>
            <person name="Neumann-Schaal M."/>
            <person name="Petersen J."/>
            <person name="Fernandez-Gnecco G."/>
            <person name="Sproeer C."/>
            <person name="Bunk B."/>
            <person name="Overmann J."/>
            <person name="Sorensen S.J."/>
            <person name="Idczak E."/>
            <person name="Smalla K."/>
        </authorList>
    </citation>
    <scope>NUCLEOTIDE SEQUENCE [LARGE SCALE GENOMIC DNA]</scope>
    <source>
        <strain evidence="3">Rho-14.1</strain>
        <strain evidence="6">rho-14.1</strain>
    </source>
</reference>
<evidence type="ECO:0000313" key="6">
    <source>
        <dbReference type="Proteomes" id="UP001277561"/>
    </source>
</evidence>
<evidence type="ECO:0000256" key="1">
    <source>
        <dbReference type="ARBA" id="ARBA00006226"/>
    </source>
</evidence>
<protein>
    <submittedName>
        <fullName evidence="4">Plasmid stabilization protein ParE</fullName>
    </submittedName>
    <submittedName>
        <fullName evidence="3">Type II toxin-antitoxin system RelE/ParE family toxin</fullName>
    </submittedName>
</protein>
<dbReference type="InterPro" id="IPR007712">
    <property type="entry name" value="RelE/ParE_toxin"/>
</dbReference>
<keyword evidence="6" id="KW-1185">Reference proteome</keyword>
<dbReference type="RefSeq" id="WP_103657756.1">
    <property type="nucleotide sequence ID" value="NZ_CP192764.1"/>
</dbReference>
<dbReference type="InterPro" id="IPR051803">
    <property type="entry name" value="TA_system_RelE-like_toxin"/>
</dbReference>
<dbReference type="Pfam" id="PF05016">
    <property type="entry name" value="ParE_toxin"/>
    <property type="match status" value="1"/>
</dbReference>
<sequence>MRVIISRSAATYLRNEVQYLKSRSLAAATRFTNAFIDARRNLETFPDMGKESEELPVPGYKTWVFGDYLMDYTRKADVIEIVAIRHGRMRPLTPTQEPDEDFE</sequence>
<gene>
    <name evidence="4" type="ORF">CPJ18_08750</name>
    <name evidence="3" type="ORF">RMS29_00130</name>
</gene>
<keyword evidence="2" id="KW-1277">Toxin-antitoxin system</keyword>
<accession>A0AAE5VPY8</accession>
<dbReference type="Gene3D" id="3.30.2310.20">
    <property type="entry name" value="RelE-like"/>
    <property type="match status" value="1"/>
</dbReference>
<dbReference type="EMBL" id="NXEJ01000004">
    <property type="protein sequence ID" value="POO52381.1"/>
    <property type="molecule type" value="Genomic_DNA"/>
</dbReference>
<evidence type="ECO:0000313" key="5">
    <source>
        <dbReference type="Proteomes" id="UP000237447"/>
    </source>
</evidence>
<proteinExistence type="inferred from homology"/>
<dbReference type="InterPro" id="IPR035093">
    <property type="entry name" value="RelE/ParE_toxin_dom_sf"/>
</dbReference>
<dbReference type="EMBL" id="JAVRAD010000001">
    <property type="protein sequence ID" value="MDX8327620.1"/>
    <property type="molecule type" value="Genomic_DNA"/>
</dbReference>
<evidence type="ECO:0000256" key="2">
    <source>
        <dbReference type="ARBA" id="ARBA00022649"/>
    </source>
</evidence>
<organism evidence="4 5">
    <name type="scientific">Agrobacterium rosae</name>
    <dbReference type="NCBI Taxonomy" id="1972867"/>
    <lineage>
        <taxon>Bacteria</taxon>
        <taxon>Pseudomonadati</taxon>
        <taxon>Pseudomonadota</taxon>
        <taxon>Alphaproteobacteria</taxon>
        <taxon>Hyphomicrobiales</taxon>
        <taxon>Rhizobiaceae</taxon>
        <taxon>Rhizobium/Agrobacterium group</taxon>
        <taxon>Agrobacterium</taxon>
    </lineage>
</organism>
<evidence type="ECO:0000313" key="4">
    <source>
        <dbReference type="EMBL" id="POO52381.1"/>
    </source>
</evidence>
<dbReference type="Proteomes" id="UP000237447">
    <property type="component" value="Unassembled WGS sequence"/>
</dbReference>
<dbReference type="GeneID" id="86879428"/>
<reference evidence="4 5" key="1">
    <citation type="journal article" date="2018" name="Syst. Appl. Microbiol.">
        <title>Agrobacterium rosae sp. nov., isolated from galls on different agricultural crops.</title>
        <authorList>
            <person name="Kuzmanovic N."/>
            <person name="Pulawska J."/>
            <person name="Smalla K."/>
            <person name="Nesme X."/>
        </authorList>
    </citation>
    <scope>NUCLEOTIDE SEQUENCE [LARGE SCALE GENOMIC DNA]</scope>
    <source>
        <strain evidence="4 5">NCPPB 1650</strain>
    </source>
</reference>